<dbReference type="Gene3D" id="3.40.50.720">
    <property type="entry name" value="NAD(P)-binding Rossmann-like Domain"/>
    <property type="match status" value="3"/>
</dbReference>
<dbReference type="SUPFAM" id="SSF55347">
    <property type="entry name" value="Glyceraldehyde-3-phosphate dehydrogenase-like, C-terminal domain"/>
    <property type="match status" value="1"/>
</dbReference>
<gene>
    <name evidence="10" type="ORF">NSK_004633</name>
</gene>
<evidence type="ECO:0000259" key="8">
    <source>
        <dbReference type="SMART" id="SM01002"/>
    </source>
</evidence>
<dbReference type="Pfam" id="PF16653">
    <property type="entry name" value="Sacchrp_dh_C"/>
    <property type="match status" value="1"/>
</dbReference>
<reference evidence="10 11" key="1">
    <citation type="submission" date="2019-01" db="EMBL/GenBank/DDBJ databases">
        <title>Nuclear Genome Assembly of the Microalgal Biofuel strain Nannochloropsis salina CCMP1776.</title>
        <authorList>
            <person name="Hovde B."/>
        </authorList>
    </citation>
    <scope>NUCLEOTIDE SEQUENCE [LARGE SCALE GENOMIC DNA]</scope>
    <source>
        <strain evidence="10 11">CCMP1776</strain>
    </source>
</reference>
<feature type="domain" description="Alanine dehydrogenase/pyridine nucleotide transhydrogenase N-terminal" evidence="9">
    <location>
        <begin position="20"/>
        <end position="153"/>
    </location>
</feature>
<dbReference type="InterPro" id="IPR007545">
    <property type="entry name" value="LOR/SDH_bifunc_enz_cons_dom"/>
</dbReference>
<organism evidence="10 11">
    <name type="scientific">Nannochloropsis salina CCMP1776</name>
    <dbReference type="NCBI Taxonomy" id="1027361"/>
    <lineage>
        <taxon>Eukaryota</taxon>
        <taxon>Sar</taxon>
        <taxon>Stramenopiles</taxon>
        <taxon>Ochrophyta</taxon>
        <taxon>Eustigmatophyceae</taxon>
        <taxon>Eustigmatales</taxon>
        <taxon>Monodopsidaceae</taxon>
        <taxon>Microchloropsis</taxon>
        <taxon>Microchloropsis salina</taxon>
    </lineage>
</organism>
<evidence type="ECO:0000256" key="5">
    <source>
        <dbReference type="ARBA" id="ARBA00023268"/>
    </source>
</evidence>
<protein>
    <submittedName>
        <fullName evidence="10">Uncharacterized protein</fullName>
    </submittedName>
</protein>
<dbReference type="InterPro" id="IPR007886">
    <property type="entry name" value="AlaDH/PNT_N"/>
</dbReference>
<dbReference type="GO" id="GO:0004753">
    <property type="term" value="F:saccharopine dehydrogenase activity"/>
    <property type="evidence" value="ECO:0007669"/>
    <property type="project" value="TreeGrafter"/>
</dbReference>
<comment type="pathway">
    <text evidence="2">Amino-acid degradation; L-lysine degradation via saccharopine pathway; glutaryl-CoA from L-lysine: step 2/6.</text>
</comment>
<dbReference type="Gene3D" id="1.10.1870.10">
    <property type="entry name" value="Domain 3, Saccharopine reductase"/>
    <property type="match status" value="1"/>
</dbReference>
<keyword evidence="3" id="KW-0560">Oxidoreductase</keyword>
<comment type="similarity">
    <text evidence="6">In the C-terminal section; belongs to the saccharopine dehydrogenase family.</text>
</comment>
<dbReference type="SMART" id="SM01003">
    <property type="entry name" value="AlaDh_PNT_N"/>
    <property type="match status" value="1"/>
</dbReference>
<evidence type="ECO:0000256" key="4">
    <source>
        <dbReference type="ARBA" id="ARBA00023027"/>
    </source>
</evidence>
<dbReference type="Pfam" id="PF05222">
    <property type="entry name" value="AlaDh_PNT_N"/>
    <property type="match status" value="1"/>
</dbReference>
<dbReference type="InterPro" id="IPR007698">
    <property type="entry name" value="AlaDH/PNT_NAD(H)-bd"/>
</dbReference>
<dbReference type="SUPFAM" id="SSF51735">
    <property type="entry name" value="NAD(P)-binding Rossmann-fold domains"/>
    <property type="match status" value="1"/>
</dbReference>
<keyword evidence="11" id="KW-1185">Reference proteome</keyword>
<evidence type="ECO:0000313" key="11">
    <source>
        <dbReference type="Proteomes" id="UP000355283"/>
    </source>
</evidence>
<dbReference type="InterPro" id="IPR043009">
    <property type="entry name" value="LOR/SDH_bifunc_enz_cons_dom_sf"/>
</dbReference>
<dbReference type="InterPro" id="IPR036291">
    <property type="entry name" value="NAD(P)-bd_dom_sf"/>
</dbReference>
<dbReference type="InterPro" id="IPR005097">
    <property type="entry name" value="Sacchrp_dh_NADP-bd"/>
</dbReference>
<proteinExistence type="inferred from homology"/>
<evidence type="ECO:0000256" key="1">
    <source>
        <dbReference type="ARBA" id="ARBA00004682"/>
    </source>
</evidence>
<dbReference type="Gene3D" id="3.30.360.10">
    <property type="entry name" value="Dihydrodipicolinate Reductase, domain 2"/>
    <property type="match status" value="1"/>
</dbReference>
<dbReference type="EMBL" id="SDOX01000020">
    <property type="protein sequence ID" value="TFJ84161.1"/>
    <property type="molecule type" value="Genomic_DNA"/>
</dbReference>
<dbReference type="Proteomes" id="UP000355283">
    <property type="component" value="Unassembled WGS sequence"/>
</dbReference>
<dbReference type="Pfam" id="PF03435">
    <property type="entry name" value="Sacchrp_dh_NADP"/>
    <property type="match status" value="1"/>
</dbReference>
<dbReference type="GO" id="GO:0019878">
    <property type="term" value="P:lysine biosynthetic process via aminoadipic acid"/>
    <property type="evidence" value="ECO:0007669"/>
    <property type="project" value="TreeGrafter"/>
</dbReference>
<keyword evidence="4" id="KW-0520">NAD</keyword>
<keyword evidence="5" id="KW-0511">Multifunctional enzyme</keyword>
<dbReference type="CDD" id="cd12189">
    <property type="entry name" value="LKR_SDH_like"/>
    <property type="match status" value="1"/>
</dbReference>
<dbReference type="Pfam" id="PF04455">
    <property type="entry name" value="Saccharop_dh_N"/>
    <property type="match status" value="1"/>
</dbReference>
<dbReference type="AlphaFoldDB" id="A0A4D9CXP2"/>
<evidence type="ECO:0000256" key="2">
    <source>
        <dbReference type="ARBA" id="ARBA00004720"/>
    </source>
</evidence>
<evidence type="ECO:0000313" key="10">
    <source>
        <dbReference type="EMBL" id="TFJ84161.1"/>
    </source>
</evidence>
<sequence>MRFSSSTASARAFPDPRTIGIVRETFGKWERRAPLAPKHVQALVQKGIKVLVQPSFRRAYPDSAYAAAGASIQEDLLPASLILGVKQVPVSALLPERTYMMFAHVLKGQLENMHLLDAIRRLKIRLLDYECITETGDRGGARTVFFGRFAGMAGMVDILQGLGQNLLARGYNTPFLNSPYTYMHPGLDAAKAGVRALGGKVATEGLPRDICPLVVAFTGRGRVAQGAQGVFELLPHEWVEVKDLPALVASAQEEGGREGGREGKSLQRKVYGVRVEEKDMVERMSTDQPVPQASVQSIDPPTPSSSPSYARDEYRLHPERYRPIFHERVAPYVSVLVNGIYWDQRYPRLLTKAQMKELWAFRSQGEGGREGGREGTEDKDQAIGGEKARLLAVADISCDVHGSLEFLTRTTSLERPIFNYRPDTEQSLEEVDGRGVVVGAVDILPAELPQEASLAFGDALLPLLPALLSGEGGKEGGGEDALPLPLRGAVITTRQGVLTESYRYIDVLRAEHVRAAQLFERVHGRPVQARVEAMQPSLPPSLPSSLAPSPAWPHTALSLRGHLFDKGLINQVLDVVEARGGAFAIGQCEVRPNRGQGWQKEISTVLLEVEAPTQGELEEIVRRVRGLADLMEAAEATVTEMKPPSPPISVTSSTPPSSPSPSPPASQPQATVDSPRRVLVLGAGRVSGPAVDYLGRRHQVTVVGTSPEELARLQARKGDPRPDGGSGGGMHQGLVLDVVGETEGVRKLVAGTDVVLSLLPASMHVDVARACLACRKPLVTTSYVSEALKDLDAAAAAQGLVFLNEVGLDPGMDHASAMRIIDRVKAEGGRVSSFRSVCGGLPAPGVAANTPFLYKYSWSPRGVLTAAENPALYREGGREVKVPGEALLRHAVPCPPDAFPTLRLEVLPNRDSLKYQALYGIEDAETCFRGTLRYEGWGDLMAGCQALGLTARSPVPSTCTSMATYLREMWGEGNGDGWESGAGRRLAAAGVKNPGRVLRALAWLEGYGGDWADQTSVIDAFSTLLEERLQYGPSEVDMVAMRHDVVVSGGGRKPGTAEGKEEVGGEKHLYHHTSNLLIFGDEKDSAMSVTVGKTAGVATELVLAGTLQRDNVVGVRVPTIPAIYTPLLDGLAKEGIVFEEDCQAVAGREEEDERERDSVFLE</sequence>
<evidence type="ECO:0000259" key="9">
    <source>
        <dbReference type="SMART" id="SM01003"/>
    </source>
</evidence>
<dbReference type="GO" id="GO:0033512">
    <property type="term" value="P:L-lysine catabolic process to acetyl-CoA via saccharopine"/>
    <property type="evidence" value="ECO:0007669"/>
    <property type="project" value="UniProtKB-UniPathway"/>
</dbReference>
<dbReference type="SUPFAM" id="SSF52283">
    <property type="entry name" value="Formate/glycerate dehydrogenase catalytic domain-like"/>
    <property type="match status" value="1"/>
</dbReference>
<feature type="compositionally biased region" description="Pro residues" evidence="7">
    <location>
        <begin position="656"/>
        <end position="666"/>
    </location>
</feature>
<dbReference type="Gene3D" id="3.30.70.2690">
    <property type="entry name" value="LOR/SDH bifunctional enzyme, conserved domain"/>
    <property type="match status" value="1"/>
</dbReference>
<feature type="compositionally biased region" description="Polar residues" evidence="7">
    <location>
        <begin position="286"/>
        <end position="299"/>
    </location>
</feature>
<dbReference type="FunFam" id="3.40.50.720:FF:000087">
    <property type="entry name" value="alpha-aminoadipic semialdehyde synthase, mitochondrial"/>
    <property type="match status" value="1"/>
</dbReference>
<evidence type="ECO:0000256" key="3">
    <source>
        <dbReference type="ARBA" id="ARBA00023002"/>
    </source>
</evidence>
<dbReference type="InterPro" id="IPR032095">
    <property type="entry name" value="Sacchrp_dh-like_C"/>
</dbReference>
<feature type="domain" description="Alanine dehydrogenase/pyridine nucleotide transhydrogenase NAD(H)-binding" evidence="8">
    <location>
        <begin position="187"/>
        <end position="440"/>
    </location>
</feature>
<dbReference type="SMART" id="SM01002">
    <property type="entry name" value="AlaDh_PNT_C"/>
    <property type="match status" value="1"/>
</dbReference>
<evidence type="ECO:0000256" key="7">
    <source>
        <dbReference type="SAM" id="MobiDB-lite"/>
    </source>
</evidence>
<name>A0A4D9CXP2_9STRA</name>
<dbReference type="GO" id="GO:0005737">
    <property type="term" value="C:cytoplasm"/>
    <property type="evidence" value="ECO:0007669"/>
    <property type="project" value="TreeGrafter"/>
</dbReference>
<feature type="region of interest" description="Disordered" evidence="7">
    <location>
        <begin position="280"/>
        <end position="313"/>
    </location>
</feature>
<dbReference type="OrthoDB" id="10059875at2759"/>
<dbReference type="PANTHER" id="PTHR11133">
    <property type="entry name" value="SACCHAROPINE DEHYDROGENASE"/>
    <property type="match status" value="1"/>
</dbReference>
<dbReference type="UniPathway" id="UPA00868">
    <property type="reaction ID" value="UER00835"/>
</dbReference>
<dbReference type="InterPro" id="IPR051168">
    <property type="entry name" value="AASS"/>
</dbReference>
<feature type="region of interest" description="Disordered" evidence="7">
    <location>
        <begin position="637"/>
        <end position="673"/>
    </location>
</feature>
<accession>A0A4D9CXP2</accession>
<dbReference type="PANTHER" id="PTHR11133:SF22">
    <property type="entry name" value="ALPHA-AMINOADIPIC SEMIALDEHYDE SYNTHASE, MITOCHONDRIAL"/>
    <property type="match status" value="1"/>
</dbReference>
<evidence type="ECO:0000256" key="6">
    <source>
        <dbReference type="ARBA" id="ARBA00025744"/>
    </source>
</evidence>
<comment type="pathway">
    <text evidence="1">Amino-acid degradation; L-lysine degradation via saccharopine pathway; glutaryl-CoA from L-lysine: step 1/6.</text>
</comment>
<comment type="caution">
    <text evidence="10">The sequence shown here is derived from an EMBL/GenBank/DDBJ whole genome shotgun (WGS) entry which is preliminary data.</text>
</comment>